<evidence type="ECO:0000256" key="4">
    <source>
        <dbReference type="ARBA" id="ARBA00022692"/>
    </source>
</evidence>
<keyword evidence="7" id="KW-0175">Coiled coil</keyword>
<dbReference type="PANTHER" id="PTHR32219">
    <property type="entry name" value="RNA-BINDING PROTEIN YLMH-RELATED"/>
    <property type="match status" value="1"/>
</dbReference>
<keyword evidence="6" id="KW-1133">Transmembrane helix</keyword>
<evidence type="ECO:0000313" key="12">
    <source>
        <dbReference type="Proteomes" id="UP001374535"/>
    </source>
</evidence>
<evidence type="ECO:0000256" key="8">
    <source>
        <dbReference type="ARBA" id="ARBA00023136"/>
    </source>
</evidence>
<gene>
    <name evidence="11" type="ORF">V8G54_011203</name>
</gene>
<comment type="similarity">
    <text evidence="9">Belongs to the plant Proton pump-interactor protein family.</text>
</comment>
<dbReference type="GO" id="GO:0005789">
    <property type="term" value="C:endoplasmic reticulum membrane"/>
    <property type="evidence" value="ECO:0007669"/>
    <property type="project" value="UniProtKB-SubCell"/>
</dbReference>
<feature type="compositionally biased region" description="Basic and acidic residues" evidence="10">
    <location>
        <begin position="23"/>
        <end position="34"/>
    </location>
</feature>
<accession>A0AAQ3S0Z9</accession>
<name>A0AAQ3S0Z9_VIGMU</name>
<dbReference type="AlphaFoldDB" id="A0AAQ3S0Z9"/>
<proteinExistence type="inferred from homology"/>
<evidence type="ECO:0000256" key="10">
    <source>
        <dbReference type="SAM" id="MobiDB-lite"/>
    </source>
</evidence>
<keyword evidence="12" id="KW-1185">Reference proteome</keyword>
<keyword evidence="5" id="KW-0256">Endoplasmic reticulum</keyword>
<reference evidence="11 12" key="1">
    <citation type="journal article" date="2023" name="Life. Sci Alliance">
        <title>Evolutionary insights into 3D genome organization and epigenetic landscape of Vigna mungo.</title>
        <authorList>
            <person name="Junaid A."/>
            <person name="Singh B."/>
            <person name="Bhatia S."/>
        </authorList>
    </citation>
    <scope>NUCLEOTIDE SEQUENCE [LARGE SCALE GENOMIC DNA]</scope>
    <source>
        <strain evidence="11">Urdbean</strain>
    </source>
</reference>
<dbReference type="InterPro" id="IPR055282">
    <property type="entry name" value="PPI1-4"/>
</dbReference>
<dbReference type="GO" id="GO:0005886">
    <property type="term" value="C:plasma membrane"/>
    <property type="evidence" value="ECO:0007669"/>
    <property type="project" value="UniProtKB-SubCell"/>
</dbReference>
<evidence type="ECO:0000256" key="6">
    <source>
        <dbReference type="ARBA" id="ARBA00022989"/>
    </source>
</evidence>
<organism evidence="11 12">
    <name type="scientific">Vigna mungo</name>
    <name type="common">Black gram</name>
    <name type="synonym">Phaseolus mungo</name>
    <dbReference type="NCBI Taxonomy" id="3915"/>
    <lineage>
        <taxon>Eukaryota</taxon>
        <taxon>Viridiplantae</taxon>
        <taxon>Streptophyta</taxon>
        <taxon>Embryophyta</taxon>
        <taxon>Tracheophyta</taxon>
        <taxon>Spermatophyta</taxon>
        <taxon>Magnoliopsida</taxon>
        <taxon>eudicotyledons</taxon>
        <taxon>Gunneridae</taxon>
        <taxon>Pentapetalae</taxon>
        <taxon>rosids</taxon>
        <taxon>fabids</taxon>
        <taxon>Fabales</taxon>
        <taxon>Fabaceae</taxon>
        <taxon>Papilionoideae</taxon>
        <taxon>50 kb inversion clade</taxon>
        <taxon>NPAAA clade</taxon>
        <taxon>indigoferoid/millettioid clade</taxon>
        <taxon>Phaseoleae</taxon>
        <taxon>Vigna</taxon>
    </lineage>
</organism>
<dbReference type="EMBL" id="CP144697">
    <property type="protein sequence ID" value="WVZ13637.1"/>
    <property type="molecule type" value="Genomic_DNA"/>
</dbReference>
<feature type="region of interest" description="Disordered" evidence="10">
    <location>
        <begin position="1"/>
        <end position="65"/>
    </location>
</feature>
<evidence type="ECO:0000313" key="11">
    <source>
        <dbReference type="EMBL" id="WVZ13637.1"/>
    </source>
</evidence>
<keyword evidence="3" id="KW-1003">Cell membrane</keyword>
<evidence type="ECO:0000256" key="1">
    <source>
        <dbReference type="ARBA" id="ARBA00004162"/>
    </source>
</evidence>
<dbReference type="PANTHER" id="PTHR32219:SF2">
    <property type="entry name" value="PROTON PUMP-INTERACTOR 1"/>
    <property type="match status" value="1"/>
</dbReference>
<comment type="subcellular location">
    <subcellularLocation>
        <location evidence="1">Cell membrane</location>
        <topology evidence="1">Single-pass membrane protein</topology>
    </subcellularLocation>
    <subcellularLocation>
        <location evidence="2">Endoplasmic reticulum membrane</location>
        <topology evidence="2">Single-pass membrane protein</topology>
    </subcellularLocation>
</comment>
<evidence type="ECO:0000256" key="5">
    <source>
        <dbReference type="ARBA" id="ARBA00022824"/>
    </source>
</evidence>
<evidence type="ECO:0000256" key="2">
    <source>
        <dbReference type="ARBA" id="ARBA00004389"/>
    </source>
</evidence>
<evidence type="ECO:0000256" key="3">
    <source>
        <dbReference type="ARBA" id="ARBA00022475"/>
    </source>
</evidence>
<evidence type="ECO:0000256" key="7">
    <source>
        <dbReference type="ARBA" id="ARBA00023054"/>
    </source>
</evidence>
<protein>
    <submittedName>
        <fullName evidence="11">Uncharacterized protein</fullName>
    </submittedName>
</protein>
<keyword evidence="4" id="KW-0812">Transmembrane</keyword>
<sequence>MAQRKLTQKINQPKKAYQKPHVTKVDLKRDEKIQGPRKTRVVQGERKAGKRGRTCGGHKGNDVSELNVPRDAVEEWPTPKQIHSYYFVSWRPYEDPTIKSKIGLLDKEIMKKNQARSQIAEAPKAKRMWRDNLKVGVGEKNENGMEKEERSTKDAHFHSKNVSTFGFVFSEEFCRELHMRRENFSLAHLSFVPWCVNHVFAAWEGRKTWFYCVFKAHAYFLEEWRTWNNKSTHFGGLLKYRESTRDSRWLSMEETSWRMVIKASVAIMKDRWLSMEETSWRMAIKASAAIMKDRFAKQASFGTTTRLNSLAKIKNERKKERFMRKNDGLPTQGFDNGGLFNTIPRPWHNSEKVWIYVTVKVSIETVERVDGGFHDQWCFETSKHSAPMMSNTTPVNEDGPMSAPLSVNAGCGQRRFLGRGPSFGLVSSLSEISNF</sequence>
<dbReference type="Proteomes" id="UP001374535">
    <property type="component" value="Chromosome 4"/>
</dbReference>
<keyword evidence="8" id="KW-0472">Membrane</keyword>
<evidence type="ECO:0000256" key="9">
    <source>
        <dbReference type="ARBA" id="ARBA00038080"/>
    </source>
</evidence>